<dbReference type="SMART" id="SM00530">
    <property type="entry name" value="HTH_XRE"/>
    <property type="match status" value="1"/>
</dbReference>
<protein>
    <submittedName>
        <fullName evidence="2">Helix-turn-helix domain-containing protein</fullName>
    </submittedName>
</protein>
<feature type="domain" description="HTH cro/C1-type" evidence="1">
    <location>
        <begin position="20"/>
        <end position="76"/>
    </location>
</feature>
<dbReference type="Gene3D" id="1.10.260.40">
    <property type="entry name" value="lambda repressor-like DNA-binding domains"/>
    <property type="match status" value="1"/>
</dbReference>
<dbReference type="PROSITE" id="PS50943">
    <property type="entry name" value="HTH_CROC1"/>
    <property type="match status" value="1"/>
</dbReference>
<gene>
    <name evidence="2" type="ORF">SLNWT_4112</name>
</gene>
<name>A0A0B5EP19_STRA4</name>
<evidence type="ECO:0000259" key="1">
    <source>
        <dbReference type="PROSITE" id="PS50943"/>
    </source>
</evidence>
<dbReference type="InterPro" id="IPR043917">
    <property type="entry name" value="DUF5753"/>
</dbReference>
<sequence length="278" mass="30987">MNKNELDPDSSPEAAYGARLRSMREARGWTQEICAQRTGYSSVHVSAVENGRKPPTLRFSRSTDRAFGITDTEDTFERQYREIRHGSLLEGFPQFVEYEAHAAEIRLYEVGVVPGLLQTPEYATVLADSVVKRGAISEEQAQERIALTAERQNALARKPPPLISVVLDESCLRRPVGQPAVMAVQLERLIEFAELPNTVLQVAPFSMGERRPFSLPVYILTMGDRSLISYAESAQRGHLERDGKFVLPVMAAYHQLQAEACSQAESVAMISQLRKGIP</sequence>
<dbReference type="SUPFAM" id="SSF47413">
    <property type="entry name" value="lambda repressor-like DNA-binding domains"/>
    <property type="match status" value="1"/>
</dbReference>
<reference evidence="2 3" key="1">
    <citation type="submission" date="2015-01" db="EMBL/GenBank/DDBJ databases">
        <title>Enhanced salinomycin production by adjusting the supply of polyketide extender units in Streptomyce albus DSM 41398.</title>
        <authorList>
            <person name="Lu C."/>
        </authorList>
    </citation>
    <scope>NUCLEOTIDE SEQUENCE [LARGE SCALE GENOMIC DNA]</scope>
    <source>
        <strain evidence="3">ATCC 21838 / DSM 41398 / FERM P-419 / JCM 4703 / NBRC 107858</strain>
    </source>
</reference>
<dbReference type="EMBL" id="CP010519">
    <property type="protein sequence ID" value="AJE84488.1"/>
    <property type="molecule type" value="Genomic_DNA"/>
</dbReference>
<proteinExistence type="predicted"/>
<organism evidence="2 3">
    <name type="scientific">Streptomyces albus (strain ATCC 21838 / DSM 41398 / FERM P-419 / JCM 4703 / NBRC 107858)</name>
    <dbReference type="NCBI Taxonomy" id="1081613"/>
    <lineage>
        <taxon>Bacteria</taxon>
        <taxon>Bacillati</taxon>
        <taxon>Actinomycetota</taxon>
        <taxon>Actinomycetes</taxon>
        <taxon>Kitasatosporales</taxon>
        <taxon>Streptomycetaceae</taxon>
        <taxon>Streptomyces</taxon>
    </lineage>
</organism>
<dbReference type="InterPro" id="IPR001387">
    <property type="entry name" value="Cro/C1-type_HTH"/>
</dbReference>
<dbReference type="InterPro" id="IPR010982">
    <property type="entry name" value="Lambda_DNA-bd_dom_sf"/>
</dbReference>
<dbReference type="Pfam" id="PF19054">
    <property type="entry name" value="DUF5753"/>
    <property type="match status" value="1"/>
</dbReference>
<dbReference type="Pfam" id="PF13560">
    <property type="entry name" value="HTH_31"/>
    <property type="match status" value="1"/>
</dbReference>
<evidence type="ECO:0000313" key="3">
    <source>
        <dbReference type="Proteomes" id="UP000031523"/>
    </source>
</evidence>
<dbReference type="CDD" id="cd00093">
    <property type="entry name" value="HTH_XRE"/>
    <property type="match status" value="1"/>
</dbReference>
<dbReference type="GO" id="GO:0003677">
    <property type="term" value="F:DNA binding"/>
    <property type="evidence" value="ECO:0007669"/>
    <property type="project" value="InterPro"/>
</dbReference>
<accession>A0A0B5EP19</accession>
<dbReference type="KEGG" id="sals:SLNWT_4112"/>
<dbReference type="AlphaFoldDB" id="A0A0B5EP19"/>
<dbReference type="Proteomes" id="UP000031523">
    <property type="component" value="Chromosome"/>
</dbReference>
<evidence type="ECO:0000313" key="2">
    <source>
        <dbReference type="EMBL" id="AJE84488.1"/>
    </source>
</evidence>
<keyword evidence="3" id="KW-1185">Reference proteome</keyword>